<keyword evidence="1" id="KW-0812">Transmembrane</keyword>
<dbReference type="EMBL" id="UINC01064178">
    <property type="protein sequence ID" value="SVB92596.1"/>
    <property type="molecule type" value="Genomic_DNA"/>
</dbReference>
<name>A0A382HZ37_9ZZZZ</name>
<proteinExistence type="predicted"/>
<feature type="transmembrane region" description="Helical" evidence="1">
    <location>
        <begin position="20"/>
        <end position="40"/>
    </location>
</feature>
<keyword evidence="1" id="KW-1133">Transmembrane helix</keyword>
<evidence type="ECO:0008006" key="3">
    <source>
        <dbReference type="Google" id="ProtNLM"/>
    </source>
</evidence>
<protein>
    <recommendedName>
        <fullName evidence="3">DUF218 domain-containing protein</fullName>
    </recommendedName>
</protein>
<gene>
    <name evidence="2" type="ORF">METZ01_LOCUS245450</name>
</gene>
<dbReference type="AlphaFoldDB" id="A0A382HZ37"/>
<sequence>MNMLKIKIINKRERYGLTKLGWIIFLLTVIFSFIICIHILHPFLALSARIDGDIMVVEGWLPDYALQKAVDDFQHGSYKLLVTTGGPLVQGSYLSEYGTLAELAAATITKIGFDTNKLVPIPTPAVDRDRTYASAIELNKWLDSANMNIESLDIYSFGPH</sequence>
<feature type="non-terminal residue" evidence="2">
    <location>
        <position position="160"/>
    </location>
</feature>
<organism evidence="2">
    <name type="scientific">marine metagenome</name>
    <dbReference type="NCBI Taxonomy" id="408172"/>
    <lineage>
        <taxon>unclassified sequences</taxon>
        <taxon>metagenomes</taxon>
        <taxon>ecological metagenomes</taxon>
    </lineage>
</organism>
<accession>A0A382HZ37</accession>
<keyword evidence="1" id="KW-0472">Membrane</keyword>
<evidence type="ECO:0000313" key="2">
    <source>
        <dbReference type="EMBL" id="SVB92596.1"/>
    </source>
</evidence>
<reference evidence="2" key="1">
    <citation type="submission" date="2018-05" db="EMBL/GenBank/DDBJ databases">
        <authorList>
            <person name="Lanie J.A."/>
            <person name="Ng W.-L."/>
            <person name="Kazmierczak K.M."/>
            <person name="Andrzejewski T.M."/>
            <person name="Davidsen T.M."/>
            <person name="Wayne K.J."/>
            <person name="Tettelin H."/>
            <person name="Glass J.I."/>
            <person name="Rusch D."/>
            <person name="Podicherti R."/>
            <person name="Tsui H.-C.T."/>
            <person name="Winkler M.E."/>
        </authorList>
    </citation>
    <scope>NUCLEOTIDE SEQUENCE</scope>
</reference>
<evidence type="ECO:0000256" key="1">
    <source>
        <dbReference type="SAM" id="Phobius"/>
    </source>
</evidence>